<dbReference type="Pfam" id="PF16732">
    <property type="entry name" value="ComP_DUS"/>
    <property type="match status" value="1"/>
</dbReference>
<name>A0A382U723_9ZZZZ</name>
<dbReference type="InterPro" id="IPR045584">
    <property type="entry name" value="Pilin-like"/>
</dbReference>
<keyword evidence="1" id="KW-1133">Transmembrane helix</keyword>
<dbReference type="GO" id="GO:0043683">
    <property type="term" value="P:type IV pilus assembly"/>
    <property type="evidence" value="ECO:0007669"/>
    <property type="project" value="InterPro"/>
</dbReference>
<organism evidence="2">
    <name type="scientific">marine metagenome</name>
    <dbReference type="NCBI Taxonomy" id="408172"/>
    <lineage>
        <taxon>unclassified sequences</taxon>
        <taxon>metagenomes</taxon>
        <taxon>ecological metagenomes</taxon>
    </lineage>
</organism>
<evidence type="ECO:0000313" key="2">
    <source>
        <dbReference type="EMBL" id="SVD29468.1"/>
    </source>
</evidence>
<dbReference type="AlphaFoldDB" id="A0A382U723"/>
<proteinExistence type="predicted"/>
<keyword evidence="1" id="KW-0472">Membrane</keyword>
<dbReference type="InterPro" id="IPR031982">
    <property type="entry name" value="PilE-like"/>
</dbReference>
<evidence type="ECO:0000256" key="1">
    <source>
        <dbReference type="SAM" id="Phobius"/>
    </source>
</evidence>
<dbReference type="Gene3D" id="3.30.700.10">
    <property type="entry name" value="Glycoprotein, Type 4 Pilin"/>
    <property type="match status" value="1"/>
</dbReference>
<feature type="transmembrane region" description="Helical" evidence="1">
    <location>
        <begin position="6"/>
        <end position="25"/>
    </location>
</feature>
<dbReference type="SUPFAM" id="SSF54523">
    <property type="entry name" value="Pili subunits"/>
    <property type="match status" value="1"/>
</dbReference>
<accession>A0A382U723</accession>
<protein>
    <recommendedName>
        <fullName evidence="3">Pilus assembly protein PilE</fullName>
    </recommendedName>
</protein>
<sequence length="127" mass="13433">MIELMIVVAIIGVLAAIAVPMYGSYVEKSRRTDGKAKLMQVAQSLERCFTTLSAYNNNNCDVVTGGAVADVSDENFYAVTATTLTSTAFTLTATPQNAQANDTDCTTLTLDHLGQRAATGANSGECW</sequence>
<dbReference type="EMBL" id="UINC01141620">
    <property type="protein sequence ID" value="SVD29468.1"/>
    <property type="molecule type" value="Genomic_DNA"/>
</dbReference>
<gene>
    <name evidence="2" type="ORF">METZ01_LOCUS382322</name>
</gene>
<evidence type="ECO:0008006" key="3">
    <source>
        <dbReference type="Google" id="ProtNLM"/>
    </source>
</evidence>
<reference evidence="2" key="1">
    <citation type="submission" date="2018-05" db="EMBL/GenBank/DDBJ databases">
        <authorList>
            <person name="Lanie J.A."/>
            <person name="Ng W.-L."/>
            <person name="Kazmierczak K.M."/>
            <person name="Andrzejewski T.M."/>
            <person name="Davidsen T.M."/>
            <person name="Wayne K.J."/>
            <person name="Tettelin H."/>
            <person name="Glass J.I."/>
            <person name="Rusch D."/>
            <person name="Podicherti R."/>
            <person name="Tsui H.-C.T."/>
            <person name="Winkler M.E."/>
        </authorList>
    </citation>
    <scope>NUCLEOTIDE SEQUENCE</scope>
</reference>
<keyword evidence="1" id="KW-0812">Transmembrane</keyword>